<dbReference type="PANTHER" id="PTHR31528">
    <property type="entry name" value="4-AMINO-5-HYDROXYMETHYL-2-METHYLPYRIMIDINE PHOSPHATE SYNTHASE THI11-RELATED"/>
    <property type="match status" value="1"/>
</dbReference>
<evidence type="ECO:0000259" key="1">
    <source>
        <dbReference type="Pfam" id="PF09084"/>
    </source>
</evidence>
<dbReference type="Pfam" id="PF09084">
    <property type="entry name" value="NMT1"/>
    <property type="match status" value="1"/>
</dbReference>
<dbReference type="Proteomes" id="UP001301869">
    <property type="component" value="Chromosome"/>
</dbReference>
<dbReference type="EMBL" id="CP119391">
    <property type="protein sequence ID" value="WNK18862.1"/>
    <property type="molecule type" value="Genomic_DNA"/>
</dbReference>
<sequence length="375" mass="40645">MTSTTSSRLRCLPGPGSCLLALLWLVSVGIWAQDGSADDDALTLNSDVKLPDNLWPPDKIVIPAPAIAVAAPEPLPPPPVESLTIMLDWFLSPQHAPLLVAKARELYLEQGLEVTLKPPADPSLPAKLLAAGEVDAALARQPLLHLRDHDDDRLVRIATLMATPLNAVIVTGDARPEELDALATLSYGYATREGAELIVPLLVPGSVRQTDGYSAPLNVHYGSERHLQEGNIQIMADGFNHSLPAQLATDGINASVIPYTELGLPAHDGLVLMINGNALRARKDTWQRLTVALENAARWIADDPARAWETLTEAYPVLDNSVNQAAWPAIVRRMALRPAAVDTRRYQRMEAFLQERGITDTRLPARALAVDPHGL</sequence>
<dbReference type="Gene3D" id="3.40.190.10">
    <property type="entry name" value="Periplasmic binding protein-like II"/>
    <property type="match status" value="2"/>
</dbReference>
<proteinExistence type="predicted"/>
<dbReference type="SUPFAM" id="SSF53850">
    <property type="entry name" value="Periplasmic binding protein-like II"/>
    <property type="match status" value="1"/>
</dbReference>
<feature type="domain" description="SsuA/THI5-like" evidence="1">
    <location>
        <begin position="93"/>
        <end position="307"/>
    </location>
</feature>
<dbReference type="InterPro" id="IPR027939">
    <property type="entry name" value="NMT1/THI5"/>
</dbReference>
<organism evidence="2 3">
    <name type="scientific">Halomonas piscis</name>
    <dbReference type="NCBI Taxonomy" id="3031727"/>
    <lineage>
        <taxon>Bacteria</taxon>
        <taxon>Pseudomonadati</taxon>
        <taxon>Pseudomonadota</taxon>
        <taxon>Gammaproteobacteria</taxon>
        <taxon>Oceanospirillales</taxon>
        <taxon>Halomonadaceae</taxon>
        <taxon>Halomonas</taxon>
    </lineage>
</organism>
<evidence type="ECO:0000313" key="2">
    <source>
        <dbReference type="EMBL" id="WNK18862.1"/>
    </source>
</evidence>
<gene>
    <name evidence="2" type="ORF">P1P91_08110</name>
</gene>
<reference evidence="2 3" key="1">
    <citation type="submission" date="2023-03" db="EMBL/GenBank/DDBJ databases">
        <title>Halomonas sp. nov., isolated from Korean tranditional fermented seafood 'Jeotgal'.</title>
        <authorList>
            <person name="Kim B."/>
            <person name="Shin N.-R."/>
        </authorList>
    </citation>
    <scope>NUCLEOTIDE SEQUENCE [LARGE SCALE GENOMIC DNA]</scope>
    <source>
        <strain evidence="2 3">SG2L-4</strain>
    </source>
</reference>
<dbReference type="InterPro" id="IPR015168">
    <property type="entry name" value="SsuA/THI5"/>
</dbReference>
<keyword evidence="3" id="KW-1185">Reference proteome</keyword>
<protein>
    <submittedName>
        <fullName evidence="2">ABC transporter substrate-binding protein</fullName>
    </submittedName>
</protein>
<dbReference type="RefSeq" id="WP_311881847.1">
    <property type="nucleotide sequence ID" value="NZ_CP119391.1"/>
</dbReference>
<evidence type="ECO:0000313" key="3">
    <source>
        <dbReference type="Proteomes" id="UP001301869"/>
    </source>
</evidence>
<dbReference type="PANTHER" id="PTHR31528:SF3">
    <property type="entry name" value="THIAMINE BIOSYNTHESIS PROTEIN HI_0357-RELATED"/>
    <property type="match status" value="1"/>
</dbReference>
<name>A0ABY9YVS7_9GAMM</name>
<accession>A0ABY9YVS7</accession>